<dbReference type="Proteomes" id="UP000642070">
    <property type="component" value="Unassembled WGS sequence"/>
</dbReference>
<dbReference type="Pfam" id="PF12697">
    <property type="entry name" value="Abhydrolase_6"/>
    <property type="match status" value="1"/>
</dbReference>
<evidence type="ECO:0000313" key="2">
    <source>
        <dbReference type="EMBL" id="GGM23568.1"/>
    </source>
</evidence>
<reference evidence="2" key="1">
    <citation type="journal article" date="2014" name="Int. J. Syst. Evol. Microbiol.">
        <title>Complete genome sequence of Corynebacterium casei LMG S-19264T (=DSM 44701T), isolated from a smear-ripened cheese.</title>
        <authorList>
            <consortium name="US DOE Joint Genome Institute (JGI-PGF)"/>
            <person name="Walter F."/>
            <person name="Albersmeier A."/>
            <person name="Kalinowski J."/>
            <person name="Ruckert C."/>
        </authorList>
    </citation>
    <scope>NUCLEOTIDE SEQUENCE</scope>
    <source>
        <strain evidence="2">JCM 19831</strain>
    </source>
</reference>
<feature type="domain" description="AB hydrolase-1" evidence="1">
    <location>
        <begin position="44"/>
        <end position="312"/>
    </location>
</feature>
<dbReference type="PANTHER" id="PTHR37017">
    <property type="entry name" value="AB HYDROLASE-1 DOMAIN-CONTAINING PROTEIN-RELATED"/>
    <property type="match status" value="1"/>
</dbReference>
<keyword evidence="3" id="KW-1185">Reference proteome</keyword>
<dbReference type="GO" id="GO:0003824">
    <property type="term" value="F:catalytic activity"/>
    <property type="evidence" value="ECO:0007669"/>
    <property type="project" value="UniProtKB-ARBA"/>
</dbReference>
<comment type="caution">
    <text evidence="2">The sequence shown here is derived from an EMBL/GenBank/DDBJ whole genome shotgun (WGS) entry which is preliminary data.</text>
</comment>
<evidence type="ECO:0000259" key="1">
    <source>
        <dbReference type="Pfam" id="PF12697"/>
    </source>
</evidence>
<accession>A0A917TJZ2</accession>
<dbReference type="Gene3D" id="3.40.50.1820">
    <property type="entry name" value="alpha/beta hydrolase"/>
    <property type="match status" value="1"/>
</dbReference>
<dbReference type="SUPFAM" id="SSF53474">
    <property type="entry name" value="alpha/beta-Hydrolases"/>
    <property type="match status" value="1"/>
</dbReference>
<evidence type="ECO:0000313" key="3">
    <source>
        <dbReference type="Proteomes" id="UP000642070"/>
    </source>
</evidence>
<dbReference type="EMBL" id="BMPI01000010">
    <property type="protein sequence ID" value="GGM23568.1"/>
    <property type="molecule type" value="Genomic_DNA"/>
</dbReference>
<reference evidence="2" key="2">
    <citation type="submission" date="2020-09" db="EMBL/GenBank/DDBJ databases">
        <authorList>
            <person name="Sun Q."/>
            <person name="Ohkuma M."/>
        </authorList>
    </citation>
    <scope>NUCLEOTIDE SEQUENCE</scope>
    <source>
        <strain evidence="2">JCM 19831</strain>
    </source>
</reference>
<dbReference type="InterPro" id="IPR006311">
    <property type="entry name" value="TAT_signal"/>
</dbReference>
<dbReference type="InterPro" id="IPR000073">
    <property type="entry name" value="AB_hydrolase_1"/>
</dbReference>
<organism evidence="2 3">
    <name type="scientific">Dactylosporangium sucinum</name>
    <dbReference type="NCBI Taxonomy" id="1424081"/>
    <lineage>
        <taxon>Bacteria</taxon>
        <taxon>Bacillati</taxon>
        <taxon>Actinomycetota</taxon>
        <taxon>Actinomycetes</taxon>
        <taxon>Micromonosporales</taxon>
        <taxon>Micromonosporaceae</taxon>
        <taxon>Dactylosporangium</taxon>
    </lineage>
</organism>
<sequence>MTFDRRTLLRGGAAAGLLAAGGLAVSGGGEAASAAVPSAARRTFLFVHGGWGNASNFHPLLEELHIRGHRALAIDFPGHGTKAKFPASYLAQDLAALATEPSPVAGNTLDDYINYTLSIATELAGIHGPIILAGHSLGGLTIGKVAAAAPQTIRRVVYIAAFMPVALPSAYAYTQTPEALTSPAPLDPLFVANPLDVGALRVNWGSLDLTYRAGAKAATFADVPDEVYTAYSRSWNSDEPLAVLGADARPAISTWGCVPRTYIRFSQDNAIPPALSNRMIQEANTATPSNPTDVRTVTGSHLGPLYSSAPRLAQILSTL</sequence>
<dbReference type="InterPro" id="IPR052897">
    <property type="entry name" value="Sec-Metab_Biosynth_Hydrolase"/>
</dbReference>
<proteinExistence type="predicted"/>
<dbReference type="RefSeq" id="WP_190250025.1">
    <property type="nucleotide sequence ID" value="NZ_BMPI01000010.1"/>
</dbReference>
<dbReference type="PANTHER" id="PTHR37017:SF11">
    <property type="entry name" value="ESTERASE_LIPASE_THIOESTERASE DOMAIN-CONTAINING PROTEIN"/>
    <property type="match status" value="1"/>
</dbReference>
<dbReference type="PROSITE" id="PS51318">
    <property type="entry name" value="TAT"/>
    <property type="match status" value="1"/>
</dbReference>
<name>A0A917TJZ2_9ACTN</name>
<dbReference type="InterPro" id="IPR029058">
    <property type="entry name" value="AB_hydrolase_fold"/>
</dbReference>
<protein>
    <submittedName>
        <fullName evidence="2">Esterase</fullName>
    </submittedName>
</protein>
<dbReference type="AlphaFoldDB" id="A0A917TJZ2"/>
<gene>
    <name evidence="2" type="primary">estC</name>
    <name evidence="2" type="ORF">GCM10007977_025950</name>
</gene>